<name>A0A0D3JD50_EMIH1</name>
<accession>A0A0D3JD50</accession>
<dbReference type="AlphaFoldDB" id="A0A0D3JD50"/>
<protein>
    <recommendedName>
        <fullName evidence="3">Ribosomal protein/NADH dehydrogenase domain-containing protein</fullName>
    </recommendedName>
</protein>
<evidence type="ECO:0000313" key="2">
    <source>
        <dbReference type="Proteomes" id="UP000013827"/>
    </source>
</evidence>
<evidence type="ECO:0008006" key="3">
    <source>
        <dbReference type="Google" id="ProtNLM"/>
    </source>
</evidence>
<organism evidence="1 2">
    <name type="scientific">Emiliania huxleyi (strain CCMP1516)</name>
    <dbReference type="NCBI Taxonomy" id="280463"/>
    <lineage>
        <taxon>Eukaryota</taxon>
        <taxon>Haptista</taxon>
        <taxon>Haptophyta</taxon>
        <taxon>Prymnesiophyceae</taxon>
        <taxon>Isochrysidales</taxon>
        <taxon>Noelaerhabdaceae</taxon>
        <taxon>Emiliania</taxon>
    </lineage>
</organism>
<dbReference type="Proteomes" id="UP000013827">
    <property type="component" value="Unassembled WGS sequence"/>
</dbReference>
<proteinExistence type="predicted"/>
<dbReference type="RefSeq" id="XP_005773864.1">
    <property type="nucleotide sequence ID" value="XM_005773807.1"/>
</dbReference>
<dbReference type="PaxDb" id="2903-EOD21435"/>
<sequence length="190" mass="20228">MLFAHSAVSRLPVGAGSGAVRELAKKAVRSRKGFDPTRGWARLHERLSEVPVHLPALKKLEVVFGRAGDGHTAARHFVRMHLAQLRFQNPDASVSQSSSKLEKSSRVSIELDGGEAVELNVTGLANRTEVLRQVLGASGMEAAEVEAAAAAATSIPDVTIDAAGYCGERRAKGHGFPPRVIVPLPRRAAE</sequence>
<keyword evidence="2" id="KW-1185">Reference proteome</keyword>
<dbReference type="HOGENOM" id="CLU_1589470_0_0_1"/>
<evidence type="ECO:0000313" key="1">
    <source>
        <dbReference type="EnsemblProtists" id="EOD21435"/>
    </source>
</evidence>
<reference evidence="1" key="2">
    <citation type="submission" date="2024-10" db="UniProtKB">
        <authorList>
            <consortium name="EnsemblProtists"/>
        </authorList>
    </citation>
    <scope>IDENTIFICATION</scope>
</reference>
<dbReference type="GeneID" id="17266981"/>
<dbReference type="EnsemblProtists" id="EOD21435">
    <property type="protein sequence ID" value="EOD21435"/>
    <property type="gene ID" value="EMIHUDRAFT_444464"/>
</dbReference>
<dbReference type="KEGG" id="ehx:EMIHUDRAFT_444464"/>
<dbReference type="InterPro" id="IPR036249">
    <property type="entry name" value="Thioredoxin-like_sf"/>
</dbReference>
<reference evidence="2" key="1">
    <citation type="journal article" date="2013" name="Nature">
        <title>Pan genome of the phytoplankton Emiliania underpins its global distribution.</title>
        <authorList>
            <person name="Read B.A."/>
            <person name="Kegel J."/>
            <person name="Klute M.J."/>
            <person name="Kuo A."/>
            <person name="Lefebvre S.C."/>
            <person name="Maumus F."/>
            <person name="Mayer C."/>
            <person name="Miller J."/>
            <person name="Monier A."/>
            <person name="Salamov A."/>
            <person name="Young J."/>
            <person name="Aguilar M."/>
            <person name="Claverie J.M."/>
            <person name="Frickenhaus S."/>
            <person name="Gonzalez K."/>
            <person name="Herman E.K."/>
            <person name="Lin Y.C."/>
            <person name="Napier J."/>
            <person name="Ogata H."/>
            <person name="Sarno A.F."/>
            <person name="Shmutz J."/>
            <person name="Schroeder D."/>
            <person name="de Vargas C."/>
            <person name="Verret F."/>
            <person name="von Dassow P."/>
            <person name="Valentin K."/>
            <person name="Van de Peer Y."/>
            <person name="Wheeler G."/>
            <person name="Dacks J.B."/>
            <person name="Delwiche C.F."/>
            <person name="Dyhrman S.T."/>
            <person name="Glockner G."/>
            <person name="John U."/>
            <person name="Richards T."/>
            <person name="Worden A.Z."/>
            <person name="Zhang X."/>
            <person name="Grigoriev I.V."/>
            <person name="Allen A.E."/>
            <person name="Bidle K."/>
            <person name="Borodovsky M."/>
            <person name="Bowler C."/>
            <person name="Brownlee C."/>
            <person name="Cock J.M."/>
            <person name="Elias M."/>
            <person name="Gladyshev V.N."/>
            <person name="Groth M."/>
            <person name="Guda C."/>
            <person name="Hadaegh A."/>
            <person name="Iglesias-Rodriguez M.D."/>
            <person name="Jenkins J."/>
            <person name="Jones B.M."/>
            <person name="Lawson T."/>
            <person name="Leese F."/>
            <person name="Lindquist E."/>
            <person name="Lobanov A."/>
            <person name="Lomsadze A."/>
            <person name="Malik S.B."/>
            <person name="Marsh M.E."/>
            <person name="Mackinder L."/>
            <person name="Mock T."/>
            <person name="Mueller-Roeber B."/>
            <person name="Pagarete A."/>
            <person name="Parker M."/>
            <person name="Probert I."/>
            <person name="Quesneville H."/>
            <person name="Raines C."/>
            <person name="Rensing S.A."/>
            <person name="Riano-Pachon D.M."/>
            <person name="Richier S."/>
            <person name="Rokitta S."/>
            <person name="Shiraiwa Y."/>
            <person name="Soanes D.M."/>
            <person name="van der Giezen M."/>
            <person name="Wahlund T.M."/>
            <person name="Williams B."/>
            <person name="Wilson W."/>
            <person name="Wolfe G."/>
            <person name="Wurch L.L."/>
        </authorList>
    </citation>
    <scope>NUCLEOTIDE SEQUENCE</scope>
</reference>
<dbReference type="SUPFAM" id="SSF52833">
    <property type="entry name" value="Thioredoxin-like"/>
    <property type="match status" value="1"/>
</dbReference>